<dbReference type="SUPFAM" id="SSF56436">
    <property type="entry name" value="C-type lectin-like"/>
    <property type="match status" value="1"/>
</dbReference>
<gene>
    <name evidence="3" type="ORF">SDC9_51403</name>
</gene>
<evidence type="ECO:0000259" key="2">
    <source>
        <dbReference type="Pfam" id="PF03781"/>
    </source>
</evidence>
<name>A0A644WNB2_9ZZZZ</name>
<feature type="region of interest" description="Disordered" evidence="1">
    <location>
        <begin position="507"/>
        <end position="542"/>
    </location>
</feature>
<feature type="domain" description="Sulfatase-modifying factor enzyme-like" evidence="2">
    <location>
        <begin position="165"/>
        <end position="433"/>
    </location>
</feature>
<evidence type="ECO:0000256" key="1">
    <source>
        <dbReference type="SAM" id="MobiDB-lite"/>
    </source>
</evidence>
<accession>A0A644WNB2</accession>
<dbReference type="InterPro" id="IPR016187">
    <property type="entry name" value="CTDL_fold"/>
</dbReference>
<evidence type="ECO:0000313" key="3">
    <source>
        <dbReference type="EMBL" id="MPM05117.1"/>
    </source>
</evidence>
<reference evidence="3" key="1">
    <citation type="submission" date="2019-08" db="EMBL/GenBank/DDBJ databases">
        <authorList>
            <person name="Kucharzyk K."/>
            <person name="Murdoch R.W."/>
            <person name="Higgins S."/>
            <person name="Loffler F."/>
        </authorList>
    </citation>
    <scope>NUCLEOTIDE SEQUENCE</scope>
</reference>
<dbReference type="Gene3D" id="3.90.1580.10">
    <property type="entry name" value="paralog of FGE (formylglycine-generating enzyme)"/>
    <property type="match status" value="1"/>
</dbReference>
<protein>
    <recommendedName>
        <fullName evidence="2">Sulfatase-modifying factor enzyme-like domain-containing protein</fullName>
    </recommendedName>
</protein>
<comment type="caution">
    <text evidence="3">The sequence shown here is derived from an EMBL/GenBank/DDBJ whole genome shotgun (WGS) entry which is preliminary data.</text>
</comment>
<sequence>MKKRFSFVSSGFLRLILLAFLFSWLGAGANNVRITNVTNTNPGAADPIITFDIQWDNSWRVSSGPSNYDAVWIFVKYQKVPTGSPNCESYQEWHHAKMTNVPGDFSVGAPLEVVFVGDSMGIYVQRSADGIGNVSSTTVTIRLNLDVPVSPFDTEMNFKIFGIEMVYVPQGDFELGDGISTGTFNSIAITNTTTTLPAATVGGSVNQTIPSAFPKGYSAFYLMKYEVTQQQYVDFLNTLTFTQQLSRTILNSTQLATDPGLGGVCAMISGCLNRNSIKLIQEGINDSRPGVFACDFQPAPGDPFNSANDGQSIASNYMSYGDLLAYLDWAALRPMTNFEFEKTSRGPLSRVGNEYIWGSTDITQAQSTALNNPGTASETSTTAGNGLSAYGSASSNGPLRVGFSATGSTDRVTSASSYYGVMNLGGNVWEMVAGGSNSAGTGYALTYSSLGDGELTTSGAYNTANWQMYNSISYSTLGCGCCSSYIKWHMELRGGSFLSASTTLRTSDRSKNNSATCGGGPDFGFGNAGDQRQSDVGGRGAR</sequence>
<dbReference type="InterPro" id="IPR042095">
    <property type="entry name" value="SUMF_sf"/>
</dbReference>
<dbReference type="EMBL" id="VSSQ01001102">
    <property type="protein sequence ID" value="MPM05117.1"/>
    <property type="molecule type" value="Genomic_DNA"/>
</dbReference>
<proteinExistence type="predicted"/>
<dbReference type="AlphaFoldDB" id="A0A644WNB2"/>
<organism evidence="3">
    <name type="scientific">bioreactor metagenome</name>
    <dbReference type="NCBI Taxonomy" id="1076179"/>
    <lineage>
        <taxon>unclassified sequences</taxon>
        <taxon>metagenomes</taxon>
        <taxon>ecological metagenomes</taxon>
    </lineage>
</organism>
<dbReference type="Pfam" id="PF03781">
    <property type="entry name" value="FGE-sulfatase"/>
    <property type="match status" value="1"/>
</dbReference>
<feature type="compositionally biased region" description="Gly residues" evidence="1">
    <location>
        <begin position="517"/>
        <end position="527"/>
    </location>
</feature>
<dbReference type="InterPro" id="IPR005532">
    <property type="entry name" value="SUMF_dom"/>
</dbReference>